<keyword evidence="4" id="KW-1015">Disulfide bond</keyword>
<evidence type="ECO:0000256" key="2">
    <source>
        <dbReference type="ARBA" id="ARBA00022827"/>
    </source>
</evidence>
<sequence length="307" mass="33360">MPNIYDLIIIGGGPAGITAGIYAARKKIKTLMLTKDFVGQVGKTSSVENWPGADSISGIELIESFKSHIKQFDTEIKSNEEVKKIKKEGAVFEVSTLKKDNFQAKTVIITSGRNPRPLKVPGEDQFMGKGVSYCSTCDAPLFQDKIVAIVGGGNSGFEAALDLEKYSPKIYILEFAPHVKADEVIQERARTSGKISVITNAIVKEIKGNNFVESLVYEDKVSKQPKELKVNGIFVEIGSLPATAFVKDVVDFNERGELKIDHKTCATKTPGLFAAGDVTDVKYKQIIIACGEGAKAALSAYSYLQEK</sequence>
<dbReference type="PRINTS" id="PR00368">
    <property type="entry name" value="FADPNR"/>
</dbReference>
<name>A0A0F9V1E9_9ZZZZ</name>
<organism evidence="7">
    <name type="scientific">marine sediment metagenome</name>
    <dbReference type="NCBI Taxonomy" id="412755"/>
    <lineage>
        <taxon>unclassified sequences</taxon>
        <taxon>metagenomes</taxon>
        <taxon>ecological metagenomes</taxon>
    </lineage>
</organism>
<protein>
    <recommendedName>
        <fullName evidence="6">FAD/NAD(P)-binding domain-containing protein</fullName>
    </recommendedName>
</protein>
<evidence type="ECO:0000259" key="6">
    <source>
        <dbReference type="Pfam" id="PF07992"/>
    </source>
</evidence>
<keyword evidence="1" id="KW-0285">Flavoprotein</keyword>
<comment type="caution">
    <text evidence="7">The sequence shown here is derived from an EMBL/GenBank/DDBJ whole genome shotgun (WGS) entry which is preliminary data.</text>
</comment>
<evidence type="ECO:0000256" key="1">
    <source>
        <dbReference type="ARBA" id="ARBA00022630"/>
    </source>
</evidence>
<dbReference type="InterPro" id="IPR023753">
    <property type="entry name" value="FAD/NAD-binding_dom"/>
</dbReference>
<dbReference type="InterPro" id="IPR036188">
    <property type="entry name" value="FAD/NAD-bd_sf"/>
</dbReference>
<proteinExistence type="predicted"/>
<dbReference type="Gene3D" id="3.50.50.60">
    <property type="entry name" value="FAD/NAD(P)-binding domain"/>
    <property type="match status" value="2"/>
</dbReference>
<evidence type="ECO:0000256" key="4">
    <source>
        <dbReference type="ARBA" id="ARBA00023157"/>
    </source>
</evidence>
<dbReference type="PANTHER" id="PTHR48105">
    <property type="entry name" value="THIOREDOXIN REDUCTASE 1-RELATED-RELATED"/>
    <property type="match status" value="1"/>
</dbReference>
<dbReference type="PRINTS" id="PR00469">
    <property type="entry name" value="PNDRDTASEII"/>
</dbReference>
<keyword evidence="5" id="KW-0676">Redox-active center</keyword>
<dbReference type="EMBL" id="LAZR01000085">
    <property type="protein sequence ID" value="KKN93537.1"/>
    <property type="molecule type" value="Genomic_DNA"/>
</dbReference>
<dbReference type="PROSITE" id="PS00573">
    <property type="entry name" value="PYRIDINE_REDOX_2"/>
    <property type="match status" value="1"/>
</dbReference>
<dbReference type="SUPFAM" id="SSF51905">
    <property type="entry name" value="FAD/NAD(P)-binding domain"/>
    <property type="match status" value="2"/>
</dbReference>
<dbReference type="InterPro" id="IPR050097">
    <property type="entry name" value="Ferredoxin-NADP_redctase_2"/>
</dbReference>
<accession>A0A0F9V1E9</accession>
<dbReference type="InterPro" id="IPR008255">
    <property type="entry name" value="Pyr_nucl-diS_OxRdtase_2_AS"/>
</dbReference>
<dbReference type="GO" id="GO:0016668">
    <property type="term" value="F:oxidoreductase activity, acting on a sulfur group of donors, NAD(P) as acceptor"/>
    <property type="evidence" value="ECO:0007669"/>
    <property type="project" value="UniProtKB-ARBA"/>
</dbReference>
<dbReference type="Pfam" id="PF07992">
    <property type="entry name" value="Pyr_redox_2"/>
    <property type="match status" value="1"/>
</dbReference>
<feature type="domain" description="FAD/NAD(P)-binding" evidence="6">
    <location>
        <begin position="5"/>
        <end position="293"/>
    </location>
</feature>
<dbReference type="AlphaFoldDB" id="A0A0F9V1E9"/>
<evidence type="ECO:0000256" key="3">
    <source>
        <dbReference type="ARBA" id="ARBA00023002"/>
    </source>
</evidence>
<reference evidence="7" key="1">
    <citation type="journal article" date="2015" name="Nature">
        <title>Complex archaea that bridge the gap between prokaryotes and eukaryotes.</title>
        <authorList>
            <person name="Spang A."/>
            <person name="Saw J.H."/>
            <person name="Jorgensen S.L."/>
            <person name="Zaremba-Niedzwiedzka K."/>
            <person name="Martijn J."/>
            <person name="Lind A.E."/>
            <person name="van Eijk R."/>
            <person name="Schleper C."/>
            <person name="Guy L."/>
            <person name="Ettema T.J."/>
        </authorList>
    </citation>
    <scope>NUCLEOTIDE SEQUENCE</scope>
</reference>
<keyword evidence="2" id="KW-0274">FAD</keyword>
<keyword evidence="3" id="KW-0560">Oxidoreductase</keyword>
<gene>
    <name evidence="7" type="ORF">LCGC14_0197260</name>
</gene>
<evidence type="ECO:0000313" key="7">
    <source>
        <dbReference type="EMBL" id="KKN93537.1"/>
    </source>
</evidence>
<evidence type="ECO:0000256" key="5">
    <source>
        <dbReference type="ARBA" id="ARBA00023284"/>
    </source>
</evidence>